<gene>
    <name evidence="1" type="ORF">Q7C36_007045</name>
</gene>
<reference evidence="1" key="1">
    <citation type="submission" date="2023-08" db="EMBL/GenBank/DDBJ databases">
        <title>Pelteobagrus vachellii genome.</title>
        <authorList>
            <person name="Liu H."/>
        </authorList>
    </citation>
    <scope>NUCLEOTIDE SEQUENCE</scope>
    <source>
        <strain evidence="1">PRFRI_2022a</strain>
        <tissue evidence="1">Muscle</tissue>
    </source>
</reference>
<comment type="caution">
    <text evidence="1">The sequence shown here is derived from an EMBL/GenBank/DDBJ whole genome shotgun (WGS) entry which is preliminary data.</text>
</comment>
<accession>A0AA88NBD0</accession>
<evidence type="ECO:0000313" key="2">
    <source>
        <dbReference type="Proteomes" id="UP001187315"/>
    </source>
</evidence>
<organism evidence="1 2">
    <name type="scientific">Tachysurus vachellii</name>
    <name type="common">Darkbarbel catfish</name>
    <name type="synonym">Pelteobagrus vachellii</name>
    <dbReference type="NCBI Taxonomy" id="175792"/>
    <lineage>
        <taxon>Eukaryota</taxon>
        <taxon>Metazoa</taxon>
        <taxon>Chordata</taxon>
        <taxon>Craniata</taxon>
        <taxon>Vertebrata</taxon>
        <taxon>Euteleostomi</taxon>
        <taxon>Actinopterygii</taxon>
        <taxon>Neopterygii</taxon>
        <taxon>Teleostei</taxon>
        <taxon>Ostariophysi</taxon>
        <taxon>Siluriformes</taxon>
        <taxon>Bagridae</taxon>
        <taxon>Tachysurus</taxon>
    </lineage>
</organism>
<sequence>MHKQADDISYSCLCKSSEDTSGYTVPETSDQQATEQKTGFKFSVFSLQVSKLWDFTSASSRVNKLTAEPKVHFQQAVH</sequence>
<name>A0AA88NBD0_TACVA</name>
<dbReference type="AlphaFoldDB" id="A0AA88NBD0"/>
<dbReference type="Proteomes" id="UP001187315">
    <property type="component" value="Unassembled WGS sequence"/>
</dbReference>
<keyword evidence="2" id="KW-1185">Reference proteome</keyword>
<proteinExistence type="predicted"/>
<dbReference type="EMBL" id="JAVHJS010000006">
    <property type="protein sequence ID" value="KAK2855176.1"/>
    <property type="molecule type" value="Genomic_DNA"/>
</dbReference>
<protein>
    <submittedName>
        <fullName evidence="1">Uncharacterized protein</fullName>
    </submittedName>
</protein>
<evidence type="ECO:0000313" key="1">
    <source>
        <dbReference type="EMBL" id="KAK2855176.1"/>
    </source>
</evidence>